<dbReference type="GeneID" id="78254824"/>
<dbReference type="AlphaFoldDB" id="A0A075NYL1"/>
<dbReference type="eggNOG" id="COG2378">
    <property type="taxonomic scope" value="Bacteria"/>
</dbReference>
<reference evidence="2 3" key="1">
    <citation type="submission" date="2014-06" db="EMBL/GenBank/DDBJ databases">
        <title>Genomes of Alteromonas australica, a world apart.</title>
        <authorList>
            <person name="Gonzaga A."/>
            <person name="Lopez-Perez M."/>
            <person name="Rodriguez-Valera F."/>
        </authorList>
    </citation>
    <scope>NUCLEOTIDE SEQUENCE [LARGE SCALE GENOMIC DNA]</scope>
    <source>
        <strain evidence="2 3">H 17</strain>
    </source>
</reference>
<dbReference type="Proteomes" id="UP000056090">
    <property type="component" value="Chromosome"/>
</dbReference>
<sequence>MSAFQRKLDILQFVPFAPRKVSSRQIFENLQNCGHHNIDMRTVQRDLVSLENIGLFGLDVDKRSKPYGWFINANFKKLNVSLMDGNTALAFKVLEQSGATLPNSTLKEMQPYFAKASQVLEQDSESLLTHWLRSVADSQISQPLIPPEIDATSFERLKSAIFFKKQISADIKRIFSGSTDMVWKHYDRVNPMGLVKQDGRQLFVCTFGALHKRRYALPLQFIRNVTVTDEDCQQAFGELENIQTLTAKNKENIQLELRVNNNALFLLHGYRLSDDQVITPSNQADKSRLTATVEDTNKLRAFLRGLGDNIEVIAPQKLRQYFKALSSTLHMTYLGDIDSSS</sequence>
<dbReference type="EMBL" id="CP008849">
    <property type="protein sequence ID" value="AIF98603.1"/>
    <property type="molecule type" value="Genomic_DNA"/>
</dbReference>
<dbReference type="InterPro" id="IPR057727">
    <property type="entry name" value="WCX_dom"/>
</dbReference>
<evidence type="ECO:0000313" key="2">
    <source>
        <dbReference type="EMBL" id="AIF98603.1"/>
    </source>
</evidence>
<dbReference type="RefSeq" id="WP_044056778.1">
    <property type="nucleotide sequence ID" value="NZ_CBCSKJ010000001.1"/>
</dbReference>
<dbReference type="PANTHER" id="PTHR34580">
    <property type="match status" value="1"/>
</dbReference>
<gene>
    <name evidence="2" type="ORF">EP13_07850</name>
</gene>
<dbReference type="PANTHER" id="PTHR34580:SF1">
    <property type="entry name" value="PROTEIN PAFC"/>
    <property type="match status" value="1"/>
</dbReference>
<name>A0A075NYL1_9ALTE</name>
<proteinExistence type="predicted"/>
<dbReference type="InterPro" id="IPR051534">
    <property type="entry name" value="CBASS_pafABC_assoc_protein"/>
</dbReference>
<dbReference type="KEGG" id="aal:EP13_07850"/>
<protein>
    <submittedName>
        <fullName evidence="2">Transcriptional regulator</fullName>
    </submittedName>
</protein>
<accession>A0A075NYL1</accession>
<keyword evidence="3" id="KW-1185">Reference proteome</keyword>
<dbReference type="Pfam" id="PF25583">
    <property type="entry name" value="WCX"/>
    <property type="match status" value="1"/>
</dbReference>
<evidence type="ECO:0000313" key="3">
    <source>
        <dbReference type="Proteomes" id="UP000056090"/>
    </source>
</evidence>
<feature type="domain" description="WCX" evidence="1">
    <location>
        <begin position="253"/>
        <end position="323"/>
    </location>
</feature>
<organism evidence="2 3">
    <name type="scientific">Alteromonas australica</name>
    <dbReference type="NCBI Taxonomy" id="589873"/>
    <lineage>
        <taxon>Bacteria</taxon>
        <taxon>Pseudomonadati</taxon>
        <taxon>Pseudomonadota</taxon>
        <taxon>Gammaproteobacteria</taxon>
        <taxon>Alteromonadales</taxon>
        <taxon>Alteromonadaceae</taxon>
        <taxon>Alteromonas/Salinimonas group</taxon>
        <taxon>Alteromonas</taxon>
    </lineage>
</organism>
<evidence type="ECO:0000259" key="1">
    <source>
        <dbReference type="Pfam" id="PF25583"/>
    </source>
</evidence>